<sequence length="109" mass="12570">MNKEHDIKKMSMNEATHIGIVHNYNHTELVRKPVQMRVTGRLLFIFTSPLNPSNQVSAHQTWLVESENYWHIPGTSIKFDKLTGEQFVDNCGCGLMHYAFLQLNEVAEL</sequence>
<gene>
    <name evidence="1" type="primary">78</name>
    <name evidence="1" type="ORF">KYLE_81</name>
</gene>
<organism evidence="1 2">
    <name type="scientific">Pantoea phage Kyle</name>
    <dbReference type="NCBI Taxonomy" id="2589665"/>
    <lineage>
        <taxon>Viruses</taxon>
        <taxon>Duplodnaviria</taxon>
        <taxon>Heunggongvirae</taxon>
        <taxon>Uroviricota</taxon>
        <taxon>Caudoviricetes</taxon>
        <taxon>Lindbergviridae</taxon>
        <taxon>Kylevirus</taxon>
        <taxon>Kylevirus kyle</taxon>
    </lineage>
</organism>
<dbReference type="EMBL" id="MN038177">
    <property type="protein sequence ID" value="QDH49656.1"/>
    <property type="molecule type" value="Genomic_DNA"/>
</dbReference>
<evidence type="ECO:0000313" key="1">
    <source>
        <dbReference type="EMBL" id="QDH49656.1"/>
    </source>
</evidence>
<name>A0A514A8R3_9CAUD</name>
<dbReference type="KEGG" id="vg:55620371"/>
<dbReference type="GeneID" id="55620371"/>
<evidence type="ECO:0000313" key="2">
    <source>
        <dbReference type="Proteomes" id="UP000319711"/>
    </source>
</evidence>
<protein>
    <submittedName>
        <fullName evidence="1">Uncharacterized protein</fullName>
    </submittedName>
</protein>
<accession>A0A514A8R3</accession>
<reference evidence="1 2" key="1">
    <citation type="submission" date="2019-06" db="EMBL/GenBank/DDBJ databases">
        <authorList>
            <person name="Fakulujo A."/>
            <person name="Fiaz D."/>
            <person name="Garg S."/>
            <person name="Gordon G."/>
            <person name="Haider Z."/>
            <person name="Hale A."/>
            <person name="Hodges K."/>
            <person name="Jacob L."/>
            <person name="Kandil F."/>
            <person name="Kincaid V."/>
            <person name="Melchor-Guerra M."/>
            <person name="Morrelli A."/>
            <person name="Morris R."/>
            <person name="Nawaz M."/>
            <person name="Nguyen N."/>
            <person name="Omair A."/>
            <person name="Pray J."/>
            <person name="Saleem H."/>
            <person name="Saravane K."/>
            <person name="Sharma A."/>
            <person name="Singh A."/>
            <person name="Walston M."/>
            <person name="Zaman H."/>
            <person name="Puthuveetil N."/>
            <person name="Do L."/>
            <person name="Islam N."/>
            <person name="Johnson A."/>
        </authorList>
    </citation>
    <scope>NUCLEOTIDE SEQUENCE [LARGE SCALE GENOMIC DNA]</scope>
</reference>
<dbReference type="Proteomes" id="UP000319711">
    <property type="component" value="Segment"/>
</dbReference>
<proteinExistence type="predicted"/>
<keyword evidence="2" id="KW-1185">Reference proteome</keyword>
<dbReference type="RefSeq" id="YP_009849913.1">
    <property type="nucleotide sequence ID" value="NC_048796.1"/>
</dbReference>